<sequence length="721" mass="81413">MKDIFEELEAEVDQNVVNIKHDEIERKNLLIANDNLIVDCLSKEVFYIATNYELTVSRFTEMHEAHTILKYQNLKESFGNDPSPPARDTPDFDSVFIIKKMKASIQGKDNAIKKLRTQISQLKETRSEADLTLDFRTLDFQITQLTEKVSVLQEKNKLFRAENEKVKQHYKELYAIDVELILPHFTGVNCCTNASGSQPRSNTKKNRISPAKGVNKKKVDEHPRINKSILRNTNRVDSSSSSKRTVVQIVLWYLDSGCSKHMTGDHSRLRNFVKKFIWTVRFWNDHFGAIMGYGDYVIGDSVISRVYYVEGLGHNMFSVGQFCDSDLEVAFRKHLCGYTCEIIMADMNILANDVAAKQAPAIAPPTGRMIKFYRPANGCPSARGLHNILYDSGYLHSTVLEHHVFNSSTGLYSCQLDEQWFKLHKDILRDALDITPPNATILLWLRLQVILLLRKSWNMTGKEHLCASDSLGITHRSTSTIALKDMDAPYYNSYLEHVTEYQRYLNEEHDKAGDKSLEPASSQPPKPTPTPTESSKKDQGPARRVVIKEPDSGRIQTLPEVQGKEKEKVAGKQAAYDLLTLQTPKPKNPADQFIFQRRTPMPTESSEHAHSPSLDAELALTDSEKESEEEVPVIKAGDQDEAQAGLNPGEQDEGQAGSNPGNDAESQPQPSHVVHAGPNLEHMDLETIDALTQQKPEQMDEEFTTTAYPNVQENLKLLTED</sequence>
<reference evidence="4" key="2">
    <citation type="submission" date="2022-01" db="EMBL/GenBank/DDBJ databases">
        <authorList>
            <person name="Yamashiro T."/>
            <person name="Shiraishi A."/>
            <person name="Satake H."/>
            <person name="Nakayama K."/>
        </authorList>
    </citation>
    <scope>NUCLEOTIDE SEQUENCE</scope>
</reference>
<evidence type="ECO:0000256" key="1">
    <source>
        <dbReference type="SAM" id="Coils"/>
    </source>
</evidence>
<feature type="compositionally biased region" description="Basic and acidic residues" evidence="2">
    <location>
        <begin position="534"/>
        <end position="552"/>
    </location>
</feature>
<comment type="caution">
    <text evidence="4">The sequence shown here is derived from an EMBL/GenBank/DDBJ whole genome shotgun (WGS) entry which is preliminary data.</text>
</comment>
<feature type="domain" description="Retrovirus-related Pol polyprotein from transposon TNT 1-94-like beta-barrel" evidence="3">
    <location>
        <begin position="252"/>
        <end position="324"/>
    </location>
</feature>
<accession>A0ABQ4XIX0</accession>
<protein>
    <recommendedName>
        <fullName evidence="3">Retrovirus-related Pol polyprotein from transposon TNT 1-94-like beta-barrel domain-containing protein</fullName>
    </recommendedName>
</protein>
<gene>
    <name evidence="4" type="ORF">Tco_0679823</name>
</gene>
<evidence type="ECO:0000256" key="2">
    <source>
        <dbReference type="SAM" id="MobiDB-lite"/>
    </source>
</evidence>
<keyword evidence="1" id="KW-0175">Coiled coil</keyword>
<dbReference type="Pfam" id="PF22936">
    <property type="entry name" value="Pol_BBD"/>
    <property type="match status" value="1"/>
</dbReference>
<organism evidence="4 5">
    <name type="scientific">Tanacetum coccineum</name>
    <dbReference type="NCBI Taxonomy" id="301880"/>
    <lineage>
        <taxon>Eukaryota</taxon>
        <taxon>Viridiplantae</taxon>
        <taxon>Streptophyta</taxon>
        <taxon>Embryophyta</taxon>
        <taxon>Tracheophyta</taxon>
        <taxon>Spermatophyta</taxon>
        <taxon>Magnoliopsida</taxon>
        <taxon>eudicotyledons</taxon>
        <taxon>Gunneridae</taxon>
        <taxon>Pentapetalae</taxon>
        <taxon>asterids</taxon>
        <taxon>campanulids</taxon>
        <taxon>Asterales</taxon>
        <taxon>Asteraceae</taxon>
        <taxon>Asteroideae</taxon>
        <taxon>Anthemideae</taxon>
        <taxon>Anthemidinae</taxon>
        <taxon>Tanacetum</taxon>
    </lineage>
</organism>
<proteinExistence type="predicted"/>
<keyword evidence="5" id="KW-1185">Reference proteome</keyword>
<evidence type="ECO:0000313" key="4">
    <source>
        <dbReference type="EMBL" id="GJS65259.1"/>
    </source>
</evidence>
<evidence type="ECO:0000259" key="3">
    <source>
        <dbReference type="Pfam" id="PF22936"/>
    </source>
</evidence>
<name>A0ABQ4XIX0_9ASTR</name>
<feature type="region of interest" description="Disordered" evidence="2">
    <location>
        <begin position="509"/>
        <end position="681"/>
    </location>
</feature>
<evidence type="ECO:0000313" key="5">
    <source>
        <dbReference type="Proteomes" id="UP001151760"/>
    </source>
</evidence>
<dbReference type="Proteomes" id="UP001151760">
    <property type="component" value="Unassembled WGS sequence"/>
</dbReference>
<dbReference type="EMBL" id="BQNB010009565">
    <property type="protein sequence ID" value="GJS65259.1"/>
    <property type="molecule type" value="Genomic_DNA"/>
</dbReference>
<reference evidence="4" key="1">
    <citation type="journal article" date="2022" name="Int. J. Mol. Sci.">
        <title>Draft Genome of Tanacetum Coccineum: Genomic Comparison of Closely Related Tanacetum-Family Plants.</title>
        <authorList>
            <person name="Yamashiro T."/>
            <person name="Shiraishi A."/>
            <person name="Nakayama K."/>
            <person name="Satake H."/>
        </authorList>
    </citation>
    <scope>NUCLEOTIDE SEQUENCE</scope>
</reference>
<dbReference type="InterPro" id="IPR054722">
    <property type="entry name" value="PolX-like_BBD"/>
</dbReference>
<feature type="coiled-coil region" evidence="1">
    <location>
        <begin position="98"/>
        <end position="162"/>
    </location>
</feature>
<feature type="compositionally biased region" description="Polar residues" evidence="2">
    <location>
        <begin position="656"/>
        <end position="670"/>
    </location>
</feature>
<feature type="region of interest" description="Disordered" evidence="2">
    <location>
        <begin position="193"/>
        <end position="219"/>
    </location>
</feature>